<accession>A0A9D1WRS7</accession>
<feature type="domain" description="Cell envelope-related transcriptional attenuator" evidence="2">
    <location>
        <begin position="72"/>
        <end position="180"/>
    </location>
</feature>
<evidence type="ECO:0000313" key="3">
    <source>
        <dbReference type="EMBL" id="HIX65943.1"/>
    </source>
</evidence>
<dbReference type="PANTHER" id="PTHR33392:SF6">
    <property type="entry name" value="POLYISOPRENYL-TEICHOIC ACID--PEPTIDOGLYCAN TEICHOIC ACID TRANSFERASE TAGU"/>
    <property type="match status" value="1"/>
</dbReference>
<name>A0A9D1WRS7_9FIRM</name>
<proteinExistence type="inferred from homology"/>
<dbReference type="AlphaFoldDB" id="A0A9D1WRS7"/>
<protein>
    <submittedName>
        <fullName evidence="3">LCP family protein</fullName>
    </submittedName>
</protein>
<dbReference type="Pfam" id="PF03816">
    <property type="entry name" value="LytR_cpsA_psr"/>
    <property type="match status" value="1"/>
</dbReference>
<dbReference type="PANTHER" id="PTHR33392">
    <property type="entry name" value="POLYISOPRENYL-TEICHOIC ACID--PEPTIDOGLYCAN TEICHOIC ACID TRANSFERASE TAGU"/>
    <property type="match status" value="1"/>
</dbReference>
<comment type="similarity">
    <text evidence="1">Belongs to the LytR/CpsA/Psr (LCP) family.</text>
</comment>
<organism evidence="3 4">
    <name type="scientific">Candidatus Anaerotruncus excrementipullorum</name>
    <dbReference type="NCBI Taxonomy" id="2838465"/>
    <lineage>
        <taxon>Bacteria</taxon>
        <taxon>Bacillati</taxon>
        <taxon>Bacillota</taxon>
        <taxon>Clostridia</taxon>
        <taxon>Eubacteriales</taxon>
        <taxon>Oscillospiraceae</taxon>
        <taxon>Anaerotruncus</taxon>
    </lineage>
</organism>
<dbReference type="InterPro" id="IPR004474">
    <property type="entry name" value="LytR_CpsA_psr"/>
</dbReference>
<evidence type="ECO:0000256" key="1">
    <source>
        <dbReference type="ARBA" id="ARBA00006068"/>
    </source>
</evidence>
<reference evidence="3" key="2">
    <citation type="submission" date="2021-04" db="EMBL/GenBank/DDBJ databases">
        <authorList>
            <person name="Gilroy R."/>
        </authorList>
    </citation>
    <scope>NUCLEOTIDE SEQUENCE</scope>
    <source>
        <strain evidence="3">CHK188-5543</strain>
    </source>
</reference>
<dbReference type="InterPro" id="IPR050922">
    <property type="entry name" value="LytR/CpsA/Psr_CW_biosynth"/>
</dbReference>
<reference evidence="3" key="1">
    <citation type="journal article" date="2021" name="PeerJ">
        <title>Extensive microbial diversity within the chicken gut microbiome revealed by metagenomics and culture.</title>
        <authorList>
            <person name="Gilroy R."/>
            <person name="Ravi A."/>
            <person name="Getino M."/>
            <person name="Pursley I."/>
            <person name="Horton D.L."/>
            <person name="Alikhan N.F."/>
            <person name="Baker D."/>
            <person name="Gharbi K."/>
            <person name="Hall N."/>
            <person name="Watson M."/>
            <person name="Adriaenssens E.M."/>
            <person name="Foster-Nyarko E."/>
            <person name="Jarju S."/>
            <person name="Secka A."/>
            <person name="Antonio M."/>
            <person name="Oren A."/>
            <person name="Chaudhuri R.R."/>
            <person name="La Ragione R."/>
            <person name="Hildebrand F."/>
            <person name="Pallen M.J."/>
        </authorList>
    </citation>
    <scope>NUCLEOTIDE SEQUENCE</scope>
    <source>
        <strain evidence="3">CHK188-5543</strain>
    </source>
</reference>
<sequence>MVREGWKGFLLAFLGTLGVLGLGLAATVAAVGPLAGPAAQPPEEAPWAWRPQAQDSLTLAVAGVSGGRAREVLLIRFNPQYGQIPLTLLPGGTAVETEEGWATLEALYAQGGGLLLKRGLAQGLGVAVDRYAVLEREQLIRLADAVGTVEYDIPFPVDYQRDGYAIRLPQGPRRLDGRELADLFGCPQFPDALARSRALGELVAQAVNQHLEAASQQFSPALFQLAVNLVDTDVSFADYELRCQAADYLSRQPGSPAVSLPPTGSWEGEELYLSEGFLQQLAGYFQPLAGAEGENGGFFPPDG</sequence>
<dbReference type="EMBL" id="DXES01000149">
    <property type="protein sequence ID" value="HIX65943.1"/>
    <property type="molecule type" value="Genomic_DNA"/>
</dbReference>
<evidence type="ECO:0000259" key="2">
    <source>
        <dbReference type="Pfam" id="PF03816"/>
    </source>
</evidence>
<evidence type="ECO:0000313" key="4">
    <source>
        <dbReference type="Proteomes" id="UP000886800"/>
    </source>
</evidence>
<dbReference type="Proteomes" id="UP000886800">
    <property type="component" value="Unassembled WGS sequence"/>
</dbReference>
<gene>
    <name evidence="3" type="ORF">H9736_06805</name>
</gene>
<comment type="caution">
    <text evidence="3">The sequence shown here is derived from an EMBL/GenBank/DDBJ whole genome shotgun (WGS) entry which is preliminary data.</text>
</comment>
<dbReference type="Gene3D" id="3.40.630.190">
    <property type="entry name" value="LCP protein"/>
    <property type="match status" value="1"/>
</dbReference>